<dbReference type="CDD" id="cd00207">
    <property type="entry name" value="fer2"/>
    <property type="match status" value="1"/>
</dbReference>
<dbReference type="SUPFAM" id="SSF50475">
    <property type="entry name" value="FMN-binding split barrel"/>
    <property type="match status" value="1"/>
</dbReference>
<dbReference type="SUPFAM" id="SSF63380">
    <property type="entry name" value="Riboflavin synthase domain-like"/>
    <property type="match status" value="1"/>
</dbReference>
<protein>
    <submittedName>
        <fullName evidence="4">Pyridoxamine 5'-phosphate oxidase family protein</fullName>
    </submittedName>
</protein>
<dbReference type="Gene3D" id="3.10.20.30">
    <property type="match status" value="1"/>
</dbReference>
<dbReference type="SUPFAM" id="SSF52343">
    <property type="entry name" value="Ferredoxin reductase-like, C-terminal NADP-linked domain"/>
    <property type="match status" value="1"/>
</dbReference>
<dbReference type="PANTHER" id="PTHR42815:SF2">
    <property type="entry name" value="FAD-BINDING, PUTATIVE (AFU_ORTHOLOGUE AFUA_6G07600)-RELATED"/>
    <property type="match status" value="1"/>
</dbReference>
<feature type="domain" description="FAD-binding FR-type" evidence="3">
    <location>
        <begin position="334"/>
        <end position="436"/>
    </location>
</feature>
<dbReference type="Pfam" id="PF00175">
    <property type="entry name" value="NAD_binding_1"/>
    <property type="match status" value="1"/>
</dbReference>
<evidence type="ECO:0000313" key="5">
    <source>
        <dbReference type="Proteomes" id="UP001168540"/>
    </source>
</evidence>
<dbReference type="RefSeq" id="WP_289827978.1">
    <property type="nucleotide sequence ID" value="NZ_JAUEDK010000001.1"/>
</dbReference>
<dbReference type="PROSITE" id="PS51384">
    <property type="entry name" value="FAD_FR"/>
    <property type="match status" value="1"/>
</dbReference>
<dbReference type="Gene3D" id="2.40.30.10">
    <property type="entry name" value="Translation factors"/>
    <property type="match status" value="1"/>
</dbReference>
<feature type="region of interest" description="Disordered" evidence="1">
    <location>
        <begin position="1"/>
        <end position="22"/>
    </location>
</feature>
<dbReference type="Gene3D" id="2.30.110.10">
    <property type="entry name" value="Electron Transport, Fmn-binding Protein, Chain A"/>
    <property type="match status" value="1"/>
</dbReference>
<dbReference type="PRINTS" id="PR00410">
    <property type="entry name" value="PHEHYDRXLASE"/>
</dbReference>
<dbReference type="InterPro" id="IPR012349">
    <property type="entry name" value="Split_barrel_FMN-bd"/>
</dbReference>
<dbReference type="PROSITE" id="PS00197">
    <property type="entry name" value="2FE2S_FER_1"/>
    <property type="match status" value="1"/>
</dbReference>
<reference evidence="4" key="1">
    <citation type="submission" date="2023-06" db="EMBL/GenBank/DDBJ databases">
        <authorList>
            <person name="Zhang S."/>
        </authorList>
    </citation>
    <scope>NUCLEOTIDE SEQUENCE</scope>
    <source>
        <strain evidence="4">SG2303</strain>
    </source>
</reference>
<dbReference type="InterPro" id="IPR017927">
    <property type="entry name" value="FAD-bd_FR_type"/>
</dbReference>
<dbReference type="InterPro" id="IPR036010">
    <property type="entry name" value="2Fe-2S_ferredoxin-like_sf"/>
</dbReference>
<dbReference type="CDD" id="cd06184">
    <property type="entry name" value="flavohem_like_fad_nad_binding"/>
    <property type="match status" value="1"/>
</dbReference>
<comment type="caution">
    <text evidence="4">The sequence shown here is derived from an EMBL/GenBank/DDBJ whole genome shotgun (WGS) entry which is preliminary data.</text>
</comment>
<dbReference type="Proteomes" id="UP001168540">
    <property type="component" value="Unassembled WGS sequence"/>
</dbReference>
<evidence type="ECO:0000259" key="3">
    <source>
        <dbReference type="PROSITE" id="PS51384"/>
    </source>
</evidence>
<evidence type="ECO:0000313" key="4">
    <source>
        <dbReference type="EMBL" id="MDN0073456.1"/>
    </source>
</evidence>
<feature type="domain" description="2Fe-2S ferredoxin-type" evidence="2">
    <location>
        <begin position="601"/>
        <end position="681"/>
    </location>
</feature>
<dbReference type="EMBL" id="JAUEDK010000001">
    <property type="protein sequence ID" value="MDN0073456.1"/>
    <property type="molecule type" value="Genomic_DNA"/>
</dbReference>
<dbReference type="InterPro" id="IPR006058">
    <property type="entry name" value="2Fe2S_fd_BS"/>
</dbReference>
<keyword evidence="5" id="KW-1185">Reference proteome</keyword>
<name>A0ABT7XI49_9NEIS</name>
<dbReference type="PANTHER" id="PTHR42815">
    <property type="entry name" value="FAD-BINDING, PUTATIVE (AFU_ORTHOLOGUE AFUA_6G07600)-RELATED"/>
    <property type="match status" value="1"/>
</dbReference>
<dbReference type="InterPro" id="IPR012675">
    <property type="entry name" value="Beta-grasp_dom_sf"/>
</dbReference>
<sequence>MALPGWPHDGSPFHPGEQEVQRRVGVRDKVEAIGRQAVRGLMPEQHRAFFAQLPFVVIGAVDEAGQPWASLLFGQPGFAHSSDPRTLSVMAMPVDGDPLSGAIRSGAALGLLGIELHTRRRNRVNGKVTSVDENGFAVEVEQSFGNCPQYIQKRSYRTVTETGALLPQPESLTELDAAAIARIAAADTFFIATHYAAPGDGAAYGADVSHRGGKPGFVRVDDASTLTWPDFVGNFYFNTLGNLQANPRAGLLFPDFETGELLYVAGRGEIVWDGDELRGFAGAERLVRFRIERVLRLAGRLPLRWQLEEASPILAGTGDWPAAEASAAMARPADSYRSFRITRVERESETIKSFYLEPADALGLARHQPGQFLPIRVRVPGVGTLMRTYTLSQAANGRDYRISVKRAGVVSDYLHDHVGVGSLIKALAPRGHFMLDAAGTRPVVLLSAGVGITPMLAMVGALFPDDGVGHRQRPAWFIHAARNGRDHAFGPWLRELAERHDKLRVHVRYSQPGGDDELGVTQDSVGRIDADLLRSLLPLDDYDVYLCGPTGFMRNAFWILRGLGVAKERIHYEFFGPGGTLDDAPASAGGAGSDLANHEPQTVHFARAGKTETWRQGSLLDLAEQAGLSPVYSCRSGLCGSCATRIVEGGVVYPAPPLTPPAAGEALICCARPGSKLVLDL</sequence>
<organism evidence="4 5">
    <name type="scientific">Crenobacter oryzisoli</name>
    <dbReference type="NCBI Taxonomy" id="3056844"/>
    <lineage>
        <taxon>Bacteria</taxon>
        <taxon>Pseudomonadati</taxon>
        <taxon>Pseudomonadota</taxon>
        <taxon>Betaproteobacteria</taxon>
        <taxon>Neisseriales</taxon>
        <taxon>Neisseriaceae</taxon>
        <taxon>Crenobacter</taxon>
    </lineage>
</organism>
<accession>A0ABT7XI49</accession>
<dbReference type="InterPro" id="IPR001433">
    <property type="entry name" value="OxRdtase_FAD/NAD-bd"/>
</dbReference>
<dbReference type="InterPro" id="IPR017938">
    <property type="entry name" value="Riboflavin_synthase-like_b-brl"/>
</dbReference>
<dbReference type="PROSITE" id="PS51085">
    <property type="entry name" value="2FE2S_FER_2"/>
    <property type="match status" value="1"/>
</dbReference>
<evidence type="ECO:0000256" key="1">
    <source>
        <dbReference type="SAM" id="MobiDB-lite"/>
    </source>
</evidence>
<dbReference type="InterPro" id="IPR039261">
    <property type="entry name" value="FNR_nucleotide-bd"/>
</dbReference>
<dbReference type="InterPro" id="IPR001041">
    <property type="entry name" value="2Fe-2S_ferredoxin-type"/>
</dbReference>
<proteinExistence type="predicted"/>
<dbReference type="Pfam" id="PF00111">
    <property type="entry name" value="Fer2"/>
    <property type="match status" value="1"/>
</dbReference>
<dbReference type="Gene3D" id="3.40.50.80">
    <property type="entry name" value="Nucleotide-binding domain of ferredoxin-NADP reductase (FNR) module"/>
    <property type="match status" value="1"/>
</dbReference>
<evidence type="ECO:0000259" key="2">
    <source>
        <dbReference type="PROSITE" id="PS51085"/>
    </source>
</evidence>
<dbReference type="SUPFAM" id="SSF54292">
    <property type="entry name" value="2Fe-2S ferredoxin-like"/>
    <property type="match status" value="1"/>
</dbReference>
<gene>
    <name evidence="4" type="ORF">QU481_00890</name>
</gene>